<evidence type="ECO:0000256" key="10">
    <source>
        <dbReference type="HAMAP-Rule" id="MF_01820"/>
    </source>
</evidence>
<proteinExistence type="inferred from homology"/>
<comment type="function">
    <text evidence="10">One of several proteins that assist in the late maturation steps of the functional core of the 30S ribosomal subunit. Helps release RbfA from mature subunits. May play a role in the assembly of ribosomal proteins into the subunit. Circularly permuted GTPase that catalyzes slow GTP hydrolysis, GTPase activity is stimulated by the 30S ribosomal subunit.</text>
</comment>
<dbReference type="InterPro" id="IPR010914">
    <property type="entry name" value="RsgA_GTPase_dom"/>
</dbReference>
<feature type="binding site" evidence="10">
    <location>
        <position position="303"/>
    </location>
    <ligand>
        <name>Zn(2+)</name>
        <dbReference type="ChEBI" id="CHEBI:29105"/>
    </ligand>
</feature>
<feature type="binding site" evidence="10">
    <location>
        <position position="296"/>
    </location>
    <ligand>
        <name>Zn(2+)</name>
        <dbReference type="ChEBI" id="CHEBI:29105"/>
    </ligand>
</feature>
<evidence type="ECO:0000313" key="14">
    <source>
        <dbReference type="Proteomes" id="UP000192940"/>
    </source>
</evidence>
<dbReference type="Proteomes" id="UP000192940">
    <property type="component" value="Chromosome I"/>
</dbReference>
<feature type="domain" description="EngC GTPase" evidence="11">
    <location>
        <begin position="124"/>
        <end position="271"/>
    </location>
</feature>
<dbReference type="GO" id="GO:0003924">
    <property type="term" value="F:GTPase activity"/>
    <property type="evidence" value="ECO:0007669"/>
    <property type="project" value="UniProtKB-UniRule"/>
</dbReference>
<evidence type="ECO:0000256" key="3">
    <source>
        <dbReference type="ARBA" id="ARBA00022723"/>
    </source>
</evidence>
<evidence type="ECO:0000256" key="5">
    <source>
        <dbReference type="ARBA" id="ARBA00022741"/>
    </source>
</evidence>
<keyword evidence="8 10" id="KW-0694">RNA-binding</keyword>
<comment type="similarity">
    <text evidence="10">Belongs to the TRAFAC class YlqF/YawG GTPase family. RsgA subfamily.</text>
</comment>
<evidence type="ECO:0000256" key="7">
    <source>
        <dbReference type="ARBA" id="ARBA00022833"/>
    </source>
</evidence>
<dbReference type="AlphaFoldDB" id="A0A1X7HPE1"/>
<evidence type="ECO:0000256" key="6">
    <source>
        <dbReference type="ARBA" id="ARBA00022801"/>
    </source>
</evidence>
<comment type="subcellular location">
    <subcellularLocation>
        <location evidence="10">Cytoplasm</location>
    </subcellularLocation>
</comment>
<dbReference type="InterPro" id="IPR027417">
    <property type="entry name" value="P-loop_NTPase"/>
</dbReference>
<gene>
    <name evidence="10" type="primary">rsgA</name>
    <name evidence="13" type="ORF">SAMN05661091_5023</name>
</gene>
<dbReference type="GO" id="GO:0005525">
    <property type="term" value="F:GTP binding"/>
    <property type="evidence" value="ECO:0007669"/>
    <property type="project" value="UniProtKB-UniRule"/>
</dbReference>
<dbReference type="SUPFAM" id="SSF52540">
    <property type="entry name" value="P-loop containing nucleoside triphosphate hydrolases"/>
    <property type="match status" value="1"/>
</dbReference>
<keyword evidence="7 10" id="KW-0862">Zinc</keyword>
<evidence type="ECO:0000256" key="9">
    <source>
        <dbReference type="ARBA" id="ARBA00023134"/>
    </source>
</evidence>
<evidence type="ECO:0000256" key="1">
    <source>
        <dbReference type="ARBA" id="ARBA00022490"/>
    </source>
</evidence>
<protein>
    <recommendedName>
        <fullName evidence="10">Small ribosomal subunit biogenesis GTPase RsgA</fullName>
        <ecNumber evidence="10">3.6.1.-</ecNumber>
    </recommendedName>
</protein>
<accession>A0A1X7HPE1</accession>
<keyword evidence="6 10" id="KW-0378">Hydrolase</keyword>
<keyword evidence="14" id="KW-1185">Reference proteome</keyword>
<evidence type="ECO:0000256" key="4">
    <source>
        <dbReference type="ARBA" id="ARBA00022730"/>
    </source>
</evidence>
<dbReference type="EMBL" id="LT840184">
    <property type="protein sequence ID" value="SMF90403.1"/>
    <property type="molecule type" value="Genomic_DNA"/>
</dbReference>
<feature type="binding site" evidence="10">
    <location>
        <position position="309"/>
    </location>
    <ligand>
        <name>Zn(2+)</name>
        <dbReference type="ChEBI" id="CHEBI:29105"/>
    </ligand>
</feature>
<evidence type="ECO:0000256" key="8">
    <source>
        <dbReference type="ARBA" id="ARBA00022884"/>
    </source>
</evidence>
<dbReference type="STRING" id="1313296.SAMN05661091_5023"/>
<dbReference type="PANTHER" id="PTHR32120">
    <property type="entry name" value="SMALL RIBOSOMAL SUBUNIT BIOGENESIS GTPASE RSGA"/>
    <property type="match status" value="1"/>
</dbReference>
<feature type="binding site" evidence="10">
    <location>
        <position position="301"/>
    </location>
    <ligand>
        <name>Zn(2+)</name>
        <dbReference type="ChEBI" id="CHEBI:29105"/>
    </ligand>
</feature>
<feature type="binding site" evidence="10">
    <location>
        <begin position="163"/>
        <end position="166"/>
    </location>
    <ligand>
        <name>GTP</name>
        <dbReference type="ChEBI" id="CHEBI:37565"/>
    </ligand>
</feature>
<dbReference type="RefSeq" id="WP_208915694.1">
    <property type="nucleotide sequence ID" value="NZ_LT840184.1"/>
</dbReference>
<dbReference type="NCBIfam" id="TIGR00157">
    <property type="entry name" value="ribosome small subunit-dependent GTPase A"/>
    <property type="match status" value="1"/>
</dbReference>
<feature type="binding site" evidence="10">
    <location>
        <begin position="215"/>
        <end position="223"/>
    </location>
    <ligand>
        <name>GTP</name>
        <dbReference type="ChEBI" id="CHEBI:37565"/>
    </ligand>
</feature>
<dbReference type="CDD" id="cd01854">
    <property type="entry name" value="YjeQ_EngC"/>
    <property type="match status" value="1"/>
</dbReference>
<comment type="cofactor">
    <cofactor evidence="10">
        <name>Zn(2+)</name>
        <dbReference type="ChEBI" id="CHEBI:29105"/>
    </cofactor>
    <text evidence="10">Binds 1 zinc ion per subunit.</text>
</comment>
<dbReference type="InterPro" id="IPR004881">
    <property type="entry name" value="Ribosome_biogen_GTPase_RsgA"/>
</dbReference>
<sequence length="355" mass="40349">MKSLQSMGWDSFFFEQLIPSKHNKYIPAKVVSQHNDRYHLVSEQGDFTAKVTGKFRFKANHLRDYPVVGDFVLAEHIEESNHALIHMVLQRKNCFSRKAPISGGRKMKNGVIEGGITEEQVIVSNIDTVFIMCGMDGNFNISRIERYMTLAKHQRLEIVILLNKIDLCDKPEEYLSQVNEIAGGSLVLPISAANKIGFDPILNYMVEGKTIVFLGSSGVGKSTLLNSLLEQEVQTTNQTSNYSGKGKHTTTHRQLFFHHSGCMIVDTPGMKELQLWAENGDLDSVFTDVVDIVAQCKFSNCTHRTEPDCAVQSAIDSGVISRERYERYLTQQRELSRLKEKKKEYMQKYSKRSKR</sequence>
<dbReference type="PROSITE" id="PS50936">
    <property type="entry name" value="ENGC_GTPASE"/>
    <property type="match status" value="1"/>
</dbReference>
<feature type="domain" description="CP-type G" evidence="12">
    <location>
        <begin position="118"/>
        <end position="273"/>
    </location>
</feature>
<dbReference type="EC" id="3.6.1.-" evidence="10"/>
<dbReference type="GO" id="GO:0005737">
    <property type="term" value="C:cytoplasm"/>
    <property type="evidence" value="ECO:0007669"/>
    <property type="project" value="UniProtKB-SubCell"/>
</dbReference>
<dbReference type="PANTHER" id="PTHR32120:SF10">
    <property type="entry name" value="SMALL RIBOSOMAL SUBUNIT BIOGENESIS GTPASE RSGA"/>
    <property type="match status" value="1"/>
</dbReference>
<reference evidence="13 14" key="1">
    <citation type="submission" date="2017-04" db="EMBL/GenBank/DDBJ databases">
        <authorList>
            <person name="Afonso C.L."/>
            <person name="Miller P.J."/>
            <person name="Scott M.A."/>
            <person name="Spackman E."/>
            <person name="Goraichik I."/>
            <person name="Dimitrov K.M."/>
            <person name="Suarez D.L."/>
            <person name="Swayne D.E."/>
        </authorList>
    </citation>
    <scope>NUCLEOTIDE SEQUENCE [LARGE SCALE GENOMIC DNA]</scope>
    <source>
        <strain evidence="13 14">N3/975</strain>
    </source>
</reference>
<keyword evidence="2 10" id="KW-0690">Ribosome biogenesis</keyword>
<dbReference type="GO" id="GO:0042274">
    <property type="term" value="P:ribosomal small subunit biogenesis"/>
    <property type="evidence" value="ECO:0007669"/>
    <property type="project" value="UniProtKB-UniRule"/>
</dbReference>
<evidence type="ECO:0000259" key="11">
    <source>
        <dbReference type="PROSITE" id="PS50936"/>
    </source>
</evidence>
<evidence type="ECO:0000313" key="13">
    <source>
        <dbReference type="EMBL" id="SMF90403.1"/>
    </source>
</evidence>
<organism evidence="13 14">
    <name type="scientific">Paenibacillus uliginis N3/975</name>
    <dbReference type="NCBI Taxonomy" id="1313296"/>
    <lineage>
        <taxon>Bacteria</taxon>
        <taxon>Bacillati</taxon>
        <taxon>Bacillota</taxon>
        <taxon>Bacilli</taxon>
        <taxon>Bacillales</taxon>
        <taxon>Paenibacillaceae</taxon>
        <taxon>Paenibacillus</taxon>
    </lineage>
</organism>
<comment type="subunit">
    <text evidence="10">Monomer. Associates with 30S ribosomal subunit, binds 16S rRNA.</text>
</comment>
<evidence type="ECO:0000259" key="12">
    <source>
        <dbReference type="PROSITE" id="PS51721"/>
    </source>
</evidence>
<evidence type="ECO:0000256" key="2">
    <source>
        <dbReference type="ARBA" id="ARBA00022517"/>
    </source>
</evidence>
<keyword evidence="5 10" id="KW-0547">Nucleotide-binding</keyword>
<dbReference type="InterPro" id="IPR030378">
    <property type="entry name" value="G_CP_dom"/>
</dbReference>
<name>A0A1X7HPE1_9BACL</name>
<keyword evidence="9 10" id="KW-0342">GTP-binding</keyword>
<dbReference type="HAMAP" id="MF_01820">
    <property type="entry name" value="GTPase_RsgA"/>
    <property type="match status" value="1"/>
</dbReference>
<dbReference type="Gene3D" id="1.10.40.50">
    <property type="entry name" value="Probable gtpase engc, domain 3"/>
    <property type="match status" value="1"/>
</dbReference>
<dbReference type="Gene3D" id="3.40.50.300">
    <property type="entry name" value="P-loop containing nucleotide triphosphate hydrolases"/>
    <property type="match status" value="1"/>
</dbReference>
<keyword evidence="1 10" id="KW-0963">Cytoplasm</keyword>
<dbReference type="Pfam" id="PF03193">
    <property type="entry name" value="RsgA_GTPase"/>
    <property type="match status" value="1"/>
</dbReference>
<dbReference type="PROSITE" id="PS51721">
    <property type="entry name" value="G_CP"/>
    <property type="match status" value="1"/>
</dbReference>
<keyword evidence="4 10" id="KW-0699">rRNA-binding</keyword>
<dbReference type="GO" id="GO:0046872">
    <property type="term" value="F:metal ion binding"/>
    <property type="evidence" value="ECO:0007669"/>
    <property type="project" value="UniProtKB-KW"/>
</dbReference>
<keyword evidence="3 10" id="KW-0479">Metal-binding</keyword>
<dbReference type="GO" id="GO:0019843">
    <property type="term" value="F:rRNA binding"/>
    <property type="evidence" value="ECO:0007669"/>
    <property type="project" value="UniProtKB-KW"/>
</dbReference>